<evidence type="ECO:0000256" key="5">
    <source>
        <dbReference type="ARBA" id="ARBA00047199"/>
    </source>
</evidence>
<dbReference type="GO" id="GO:0003962">
    <property type="term" value="F:cystathionine gamma-synthase activity"/>
    <property type="evidence" value="ECO:0007669"/>
    <property type="project" value="TreeGrafter"/>
</dbReference>
<evidence type="ECO:0000256" key="3">
    <source>
        <dbReference type="ARBA" id="ARBA00022898"/>
    </source>
</evidence>
<evidence type="ECO:0000256" key="2">
    <source>
        <dbReference type="ARBA" id="ARBA00009077"/>
    </source>
</evidence>
<comment type="cofactor">
    <cofactor evidence="1 9">
        <name>pyridoxal 5'-phosphate</name>
        <dbReference type="ChEBI" id="CHEBI:597326"/>
    </cofactor>
</comment>
<comment type="catalytic activity">
    <reaction evidence="6">
        <text>L-homocysteine + H2O = 2-oxobutanoate + hydrogen sulfide + NH4(+) + H(+)</text>
        <dbReference type="Rhea" id="RHEA:14501"/>
        <dbReference type="ChEBI" id="CHEBI:15377"/>
        <dbReference type="ChEBI" id="CHEBI:15378"/>
        <dbReference type="ChEBI" id="CHEBI:16763"/>
        <dbReference type="ChEBI" id="CHEBI:28938"/>
        <dbReference type="ChEBI" id="CHEBI:29919"/>
        <dbReference type="ChEBI" id="CHEBI:58199"/>
        <dbReference type="EC" id="4.4.1.2"/>
    </reaction>
    <physiologicalReaction direction="left-to-right" evidence="6">
        <dbReference type="Rhea" id="RHEA:14502"/>
    </physiologicalReaction>
</comment>
<organism evidence="10 11">
    <name type="scientific">Egibacter rhizosphaerae</name>
    <dbReference type="NCBI Taxonomy" id="1670831"/>
    <lineage>
        <taxon>Bacteria</taxon>
        <taxon>Bacillati</taxon>
        <taxon>Actinomycetota</taxon>
        <taxon>Nitriliruptoria</taxon>
        <taxon>Egibacterales</taxon>
        <taxon>Egibacteraceae</taxon>
        <taxon>Egibacter</taxon>
    </lineage>
</organism>
<dbReference type="OrthoDB" id="9780685at2"/>
<dbReference type="GO" id="GO:0005737">
    <property type="term" value="C:cytoplasm"/>
    <property type="evidence" value="ECO:0007669"/>
    <property type="project" value="TreeGrafter"/>
</dbReference>
<dbReference type="PIRSF" id="PIRSF001434">
    <property type="entry name" value="CGS"/>
    <property type="match status" value="1"/>
</dbReference>
<comment type="similarity">
    <text evidence="2 9">Belongs to the trans-sulfuration enzymes family.</text>
</comment>
<dbReference type="SUPFAM" id="SSF53383">
    <property type="entry name" value="PLP-dependent transferases"/>
    <property type="match status" value="1"/>
</dbReference>
<name>A0A411YG07_9ACTN</name>
<evidence type="ECO:0000256" key="6">
    <source>
        <dbReference type="ARBA" id="ARBA00048780"/>
    </source>
</evidence>
<evidence type="ECO:0000256" key="9">
    <source>
        <dbReference type="RuleBase" id="RU362118"/>
    </source>
</evidence>
<evidence type="ECO:0000256" key="8">
    <source>
        <dbReference type="PIRSR" id="PIRSR001434-2"/>
    </source>
</evidence>
<evidence type="ECO:0000256" key="7">
    <source>
        <dbReference type="ARBA" id="ARBA00052699"/>
    </source>
</evidence>
<dbReference type="Proteomes" id="UP000291469">
    <property type="component" value="Chromosome"/>
</dbReference>
<dbReference type="InterPro" id="IPR054542">
    <property type="entry name" value="Cys_met_metab_PP"/>
</dbReference>
<comment type="catalytic activity">
    <reaction evidence="7">
        <text>L-methionine + H2O = methanethiol + 2-oxobutanoate + NH4(+)</text>
        <dbReference type="Rhea" id="RHEA:23800"/>
        <dbReference type="ChEBI" id="CHEBI:15377"/>
        <dbReference type="ChEBI" id="CHEBI:16007"/>
        <dbReference type="ChEBI" id="CHEBI:16763"/>
        <dbReference type="ChEBI" id="CHEBI:28938"/>
        <dbReference type="ChEBI" id="CHEBI:57844"/>
        <dbReference type="EC" id="4.4.1.11"/>
    </reaction>
    <physiologicalReaction direction="left-to-right" evidence="7">
        <dbReference type="Rhea" id="RHEA:23801"/>
    </physiologicalReaction>
</comment>
<dbReference type="AlphaFoldDB" id="A0A411YG07"/>
<evidence type="ECO:0000313" key="10">
    <source>
        <dbReference type="EMBL" id="QBI20160.1"/>
    </source>
</evidence>
<feature type="modified residue" description="N6-(pyridoxal phosphate)lysine" evidence="8">
    <location>
        <position position="201"/>
    </location>
</feature>
<reference evidence="10 11" key="1">
    <citation type="submission" date="2019-01" db="EMBL/GenBank/DDBJ databases">
        <title>Egibacter rhizosphaerae EGI 80759T.</title>
        <authorList>
            <person name="Chen D.-D."/>
            <person name="Tian Y."/>
            <person name="Jiao J.-Y."/>
            <person name="Zhang X.-T."/>
            <person name="Zhang Y.-G."/>
            <person name="Zhang Y."/>
            <person name="Xiao M."/>
            <person name="Shu W.-S."/>
            <person name="Li W.-J."/>
        </authorList>
    </citation>
    <scope>NUCLEOTIDE SEQUENCE [LARGE SCALE GENOMIC DNA]</scope>
    <source>
        <strain evidence="10 11">EGI 80759</strain>
    </source>
</reference>
<dbReference type="InterPro" id="IPR000277">
    <property type="entry name" value="Cys/Met-Metab_PyrdxlP-dep_enz"/>
</dbReference>
<keyword evidence="10" id="KW-0808">Transferase</keyword>
<dbReference type="InterPro" id="IPR015421">
    <property type="entry name" value="PyrdxlP-dep_Trfase_major"/>
</dbReference>
<dbReference type="Pfam" id="PF01053">
    <property type="entry name" value="Cys_Met_Meta_PP"/>
    <property type="match status" value="1"/>
</dbReference>
<dbReference type="EC" id="4.4.1.2" evidence="4"/>
<keyword evidence="11" id="KW-1185">Reference proteome</keyword>
<dbReference type="FunFam" id="3.40.640.10:FF:000046">
    <property type="entry name" value="Cystathionine gamma-lyase"/>
    <property type="match status" value="1"/>
</dbReference>
<dbReference type="KEGG" id="erz:ER308_11695"/>
<dbReference type="GO" id="GO:0019343">
    <property type="term" value="P:cysteine biosynthetic process via cystathionine"/>
    <property type="evidence" value="ECO:0007669"/>
    <property type="project" value="TreeGrafter"/>
</dbReference>
<dbReference type="PANTHER" id="PTHR11808:SF15">
    <property type="entry name" value="CYSTATHIONINE GAMMA-LYASE"/>
    <property type="match status" value="1"/>
</dbReference>
<protein>
    <recommendedName>
        <fullName evidence="4">homocysteine desulfhydrase</fullName>
        <ecNumber evidence="4">4.4.1.2</ecNumber>
    </recommendedName>
    <alternativeName>
        <fullName evidence="5">Homocysteine desulfhydrase</fullName>
    </alternativeName>
</protein>
<dbReference type="GO" id="GO:0019346">
    <property type="term" value="P:transsulfuration"/>
    <property type="evidence" value="ECO:0007669"/>
    <property type="project" value="InterPro"/>
</dbReference>
<dbReference type="RefSeq" id="WP_131155157.1">
    <property type="nucleotide sequence ID" value="NZ_CP036402.1"/>
</dbReference>
<dbReference type="GO" id="GO:0030170">
    <property type="term" value="F:pyridoxal phosphate binding"/>
    <property type="evidence" value="ECO:0007669"/>
    <property type="project" value="InterPro"/>
</dbReference>
<dbReference type="PROSITE" id="PS00868">
    <property type="entry name" value="CYS_MET_METAB_PP"/>
    <property type="match status" value="1"/>
</dbReference>
<dbReference type="PANTHER" id="PTHR11808">
    <property type="entry name" value="TRANS-SULFURATION ENZYME FAMILY MEMBER"/>
    <property type="match status" value="1"/>
</dbReference>
<gene>
    <name evidence="10" type="ORF">ER308_11695</name>
</gene>
<dbReference type="Gene3D" id="3.40.640.10">
    <property type="entry name" value="Type I PLP-dependent aspartate aminotransferase-like (Major domain)"/>
    <property type="match status" value="1"/>
</dbReference>
<keyword evidence="3 8" id="KW-0663">Pyridoxal phosphate</keyword>
<dbReference type="Gene3D" id="3.90.1150.10">
    <property type="entry name" value="Aspartate Aminotransferase, domain 1"/>
    <property type="match status" value="1"/>
</dbReference>
<dbReference type="GO" id="GO:0047982">
    <property type="term" value="F:homocysteine desulfhydrase activity"/>
    <property type="evidence" value="ECO:0007669"/>
    <property type="project" value="UniProtKB-EC"/>
</dbReference>
<evidence type="ECO:0000256" key="1">
    <source>
        <dbReference type="ARBA" id="ARBA00001933"/>
    </source>
</evidence>
<dbReference type="GO" id="GO:0004123">
    <property type="term" value="F:cystathionine gamma-lyase activity"/>
    <property type="evidence" value="ECO:0007669"/>
    <property type="project" value="TreeGrafter"/>
</dbReference>
<sequence>MSNPLERADAGGLAPATVAVAAGRPHQPGDPVNPPVVLTSIYRSEEDAPPGYAREGNPTWTAFEEALGSLEGGAAVAFASGIAAVDAALGGLPDGAVVVVPDDAYSGTHALVDHLAERGRLTPRAVDIADTERALAACDGADALWVESPTNPLMGVADIPALAEGAHARGCRVVVDATFTTPMRQRALDQGADVVVHSATKFLSGHSDVLLGSAVTRDVDHLAQLRAHRTRHGAVPGPMEAWLALRGLRTLGVRIERGEASARELARRLAAHSMVHRVRYPGLPDDPGYRRATEQLDGPGAMLSFEVADAGTADAVCAGVRVIAHATSLGGVETTLERRTRQRGQSHLPAGLVRVSVGCEDVEDLWTDLARALEAAAA</sequence>
<proteinExistence type="inferred from homology"/>
<evidence type="ECO:0000313" key="11">
    <source>
        <dbReference type="Proteomes" id="UP000291469"/>
    </source>
</evidence>
<evidence type="ECO:0000256" key="4">
    <source>
        <dbReference type="ARBA" id="ARBA00047175"/>
    </source>
</evidence>
<dbReference type="GO" id="GO:0018826">
    <property type="term" value="F:methionine gamma-lyase activity"/>
    <property type="evidence" value="ECO:0007669"/>
    <property type="project" value="UniProtKB-EC"/>
</dbReference>
<accession>A0A411YG07</accession>
<dbReference type="EMBL" id="CP036402">
    <property type="protein sequence ID" value="QBI20160.1"/>
    <property type="molecule type" value="Genomic_DNA"/>
</dbReference>
<dbReference type="InterPro" id="IPR015424">
    <property type="entry name" value="PyrdxlP-dep_Trfase"/>
</dbReference>
<dbReference type="InterPro" id="IPR015422">
    <property type="entry name" value="PyrdxlP-dep_Trfase_small"/>
</dbReference>